<evidence type="ECO:0000313" key="1">
    <source>
        <dbReference type="EMBL" id="GLI33280.1"/>
    </source>
</evidence>
<dbReference type="AlphaFoldDB" id="A0A9W6D323"/>
<name>A0A9W6D323_9BACT</name>
<accession>A0A9W6D323</accession>
<comment type="caution">
    <text evidence="1">The sequence shown here is derived from an EMBL/GenBank/DDBJ whole genome shotgun (WGS) entry which is preliminary data.</text>
</comment>
<organism evidence="1 2">
    <name type="scientific">Desulforhabdus amnigena</name>
    <dbReference type="NCBI Taxonomy" id="40218"/>
    <lineage>
        <taxon>Bacteria</taxon>
        <taxon>Pseudomonadati</taxon>
        <taxon>Thermodesulfobacteriota</taxon>
        <taxon>Syntrophobacteria</taxon>
        <taxon>Syntrophobacterales</taxon>
        <taxon>Syntrophobacteraceae</taxon>
        <taxon>Desulforhabdus</taxon>
    </lineage>
</organism>
<dbReference type="Proteomes" id="UP001144372">
    <property type="component" value="Unassembled WGS sequence"/>
</dbReference>
<gene>
    <name evidence="1" type="ORF">DAMNIGENAA_07130</name>
</gene>
<dbReference type="RefSeq" id="WP_281792295.1">
    <property type="nucleotide sequence ID" value="NZ_BSDR01000001.1"/>
</dbReference>
<protein>
    <submittedName>
        <fullName evidence="1">Uncharacterized protein</fullName>
    </submittedName>
</protein>
<keyword evidence="2" id="KW-1185">Reference proteome</keyword>
<sequence>MLQRPGSFLPDAPRTAMEHSYELLGMQDLFLDYAGRRPRTDFIHKSLAALKPGSRLKARRRGDRVELLDEQECTVAVLSRTASRDWIPRIPRIKAVRVVAMVQRESRDSGEEFQQHCRCARWEIPWVEVLVDAAGSTSSSKAPTDPSVCP</sequence>
<evidence type="ECO:0000313" key="2">
    <source>
        <dbReference type="Proteomes" id="UP001144372"/>
    </source>
</evidence>
<reference evidence="1" key="1">
    <citation type="submission" date="2022-12" db="EMBL/GenBank/DDBJ databases">
        <title>Reference genome sequencing for broad-spectrum identification of bacterial and archaeal isolates by mass spectrometry.</title>
        <authorList>
            <person name="Sekiguchi Y."/>
            <person name="Tourlousse D.M."/>
        </authorList>
    </citation>
    <scope>NUCLEOTIDE SEQUENCE</scope>
    <source>
        <strain evidence="1">ASRB1</strain>
    </source>
</reference>
<proteinExistence type="predicted"/>
<dbReference type="EMBL" id="BSDR01000001">
    <property type="protein sequence ID" value="GLI33280.1"/>
    <property type="molecule type" value="Genomic_DNA"/>
</dbReference>